<organism evidence="2 3">
    <name type="scientific">Rotaria magnacalcarata</name>
    <dbReference type="NCBI Taxonomy" id="392030"/>
    <lineage>
        <taxon>Eukaryota</taxon>
        <taxon>Metazoa</taxon>
        <taxon>Spiralia</taxon>
        <taxon>Gnathifera</taxon>
        <taxon>Rotifera</taxon>
        <taxon>Eurotatoria</taxon>
        <taxon>Bdelloidea</taxon>
        <taxon>Philodinida</taxon>
        <taxon>Philodinidae</taxon>
        <taxon>Rotaria</taxon>
    </lineage>
</organism>
<dbReference type="Gene3D" id="2.30.30.140">
    <property type="match status" value="1"/>
</dbReference>
<dbReference type="Gene3D" id="2.40.50.90">
    <property type="match status" value="1"/>
</dbReference>
<protein>
    <recommendedName>
        <fullName evidence="1">Tudor domain-containing protein</fullName>
    </recommendedName>
</protein>
<dbReference type="Proteomes" id="UP000663855">
    <property type="component" value="Unassembled WGS sequence"/>
</dbReference>
<dbReference type="AlphaFoldDB" id="A0A815ZG53"/>
<dbReference type="SUPFAM" id="SSF63748">
    <property type="entry name" value="Tudor/PWWP/MBT"/>
    <property type="match status" value="1"/>
</dbReference>
<dbReference type="PROSITE" id="PS50304">
    <property type="entry name" value="TUDOR"/>
    <property type="match status" value="1"/>
</dbReference>
<comment type="caution">
    <text evidence="2">The sequence shown here is derived from an EMBL/GenBank/DDBJ whole genome shotgun (WGS) entry which is preliminary data.</text>
</comment>
<feature type="non-terminal residue" evidence="2">
    <location>
        <position position="1"/>
    </location>
</feature>
<feature type="domain" description="Tudor" evidence="1">
    <location>
        <begin position="35"/>
        <end position="97"/>
    </location>
</feature>
<dbReference type="InterPro" id="IPR035437">
    <property type="entry name" value="SNase_OB-fold_sf"/>
</dbReference>
<dbReference type="EMBL" id="CAJNOV010016013">
    <property type="protein sequence ID" value="CAF1582837.1"/>
    <property type="molecule type" value="Genomic_DNA"/>
</dbReference>
<gene>
    <name evidence="2" type="ORF">CJN711_LOCUS33157</name>
</gene>
<evidence type="ECO:0000259" key="1">
    <source>
        <dbReference type="PROSITE" id="PS50304"/>
    </source>
</evidence>
<reference evidence="2" key="1">
    <citation type="submission" date="2021-02" db="EMBL/GenBank/DDBJ databases">
        <authorList>
            <person name="Nowell W R."/>
        </authorList>
    </citation>
    <scope>NUCLEOTIDE SEQUENCE</scope>
</reference>
<dbReference type="InterPro" id="IPR002999">
    <property type="entry name" value="Tudor"/>
</dbReference>
<dbReference type="Pfam" id="PF00567">
    <property type="entry name" value="TUDOR"/>
    <property type="match status" value="1"/>
</dbReference>
<sequence length="107" mass="12342">MTERRQPYGCLNEIHLYYKDFAKVARIVRTQESCTEGMTKECCLMFKENKNLDRSKSRSSTSDNSEIAVELAYLDYGNNEEGHITELRPLDPAFIRLPAQAIYTALE</sequence>
<evidence type="ECO:0000313" key="2">
    <source>
        <dbReference type="EMBL" id="CAF1582837.1"/>
    </source>
</evidence>
<name>A0A815ZG53_9BILA</name>
<proteinExistence type="predicted"/>
<evidence type="ECO:0000313" key="3">
    <source>
        <dbReference type="Proteomes" id="UP000663855"/>
    </source>
</evidence>
<accession>A0A815ZG53</accession>